<proteinExistence type="inferred from homology"/>
<dbReference type="Pfam" id="PF00400">
    <property type="entry name" value="WD40"/>
    <property type="match status" value="6"/>
</dbReference>
<dbReference type="InParanoid" id="C8VHX7"/>
<dbReference type="EMBL" id="BN001306">
    <property type="protein sequence ID" value="CBF82958.1"/>
    <property type="molecule type" value="Genomic_DNA"/>
</dbReference>
<accession>C8VHX7</accession>
<dbReference type="VEuPathDB" id="FungiDB:AN10391"/>
<evidence type="ECO:0000313" key="8">
    <source>
        <dbReference type="EMBL" id="CBF82958.1"/>
    </source>
</evidence>
<organism evidence="8 9">
    <name type="scientific">Emericella nidulans (strain FGSC A4 / ATCC 38163 / CBS 112.46 / NRRL 194 / M139)</name>
    <name type="common">Aspergillus nidulans</name>
    <dbReference type="NCBI Taxonomy" id="227321"/>
    <lineage>
        <taxon>Eukaryota</taxon>
        <taxon>Fungi</taxon>
        <taxon>Dikarya</taxon>
        <taxon>Ascomycota</taxon>
        <taxon>Pezizomycotina</taxon>
        <taxon>Eurotiomycetes</taxon>
        <taxon>Eurotiomycetidae</taxon>
        <taxon>Eurotiales</taxon>
        <taxon>Aspergillaceae</taxon>
        <taxon>Aspergillus</taxon>
        <taxon>Aspergillus subgen. Nidulantes</taxon>
    </lineage>
</organism>
<dbReference type="GO" id="GO:0005634">
    <property type="term" value="C:nucleus"/>
    <property type="evidence" value="ECO:0000318"/>
    <property type="project" value="GO_Central"/>
</dbReference>
<dbReference type="InterPro" id="IPR036322">
    <property type="entry name" value="WD40_repeat_dom_sf"/>
</dbReference>
<evidence type="ECO:0000313" key="9">
    <source>
        <dbReference type="Proteomes" id="UP000000560"/>
    </source>
</evidence>
<dbReference type="GO" id="GO:1990234">
    <property type="term" value="C:transferase complex"/>
    <property type="evidence" value="ECO:0007669"/>
    <property type="project" value="UniProtKB-ARBA"/>
</dbReference>
<dbReference type="KEGG" id="ani:ANIA_10391"/>
<reference evidence="9" key="1">
    <citation type="journal article" date="2005" name="Nature">
        <title>Sequencing of Aspergillus nidulans and comparative analysis with A. fumigatus and A. oryzae.</title>
        <authorList>
            <person name="Galagan J.E."/>
            <person name="Calvo S.E."/>
            <person name="Cuomo C."/>
            <person name="Ma L.J."/>
            <person name="Wortman J.R."/>
            <person name="Batzoglou S."/>
            <person name="Lee S.I."/>
            <person name="Basturkmen M."/>
            <person name="Spevak C.C."/>
            <person name="Clutterbuck J."/>
            <person name="Kapitonov V."/>
            <person name="Jurka J."/>
            <person name="Scazzocchio C."/>
            <person name="Farman M."/>
            <person name="Butler J."/>
            <person name="Purcell S."/>
            <person name="Harris S."/>
            <person name="Braus G.H."/>
            <person name="Draht O."/>
            <person name="Busch S."/>
            <person name="D'Enfert C."/>
            <person name="Bouchier C."/>
            <person name="Goldman G.H."/>
            <person name="Bell-Pedersen D."/>
            <person name="Griffiths-Jones S."/>
            <person name="Doonan J.H."/>
            <person name="Yu J."/>
            <person name="Vienken K."/>
            <person name="Pain A."/>
            <person name="Freitag M."/>
            <person name="Selker E.U."/>
            <person name="Archer D.B."/>
            <person name="Penalva M.A."/>
            <person name="Oakley B.R."/>
            <person name="Momany M."/>
            <person name="Tanaka T."/>
            <person name="Kumagai T."/>
            <person name="Asai K."/>
            <person name="Machida M."/>
            <person name="Nierman W.C."/>
            <person name="Denning D.W."/>
            <person name="Caddick M."/>
            <person name="Hynes M."/>
            <person name="Paoletti M."/>
            <person name="Fischer R."/>
            <person name="Miller B."/>
            <person name="Dyer P."/>
            <person name="Sachs M.S."/>
            <person name="Osmani S.A."/>
            <person name="Birren B.W."/>
        </authorList>
    </citation>
    <scope>NUCLEOTIDE SEQUENCE [LARGE SCALE GENOMIC DNA]</scope>
    <source>
        <strain evidence="9">FGSC A4 / ATCC 38163 / CBS 112.46 / NRRL 194 / M139</strain>
    </source>
</reference>
<feature type="repeat" description="WD" evidence="7">
    <location>
        <begin position="334"/>
        <end position="374"/>
    </location>
</feature>
<dbReference type="eggNOG" id="KOG0295">
    <property type="taxonomic scope" value="Eukaryota"/>
</dbReference>
<dbReference type="PROSITE" id="PS50294">
    <property type="entry name" value="WD_REPEATS_REGION"/>
    <property type="match status" value="6"/>
</dbReference>
<evidence type="ECO:0000256" key="4">
    <source>
        <dbReference type="ARBA" id="ARBA00038415"/>
    </source>
</evidence>
<dbReference type="SMART" id="SM00320">
    <property type="entry name" value="WD40"/>
    <property type="match status" value="6"/>
</dbReference>
<dbReference type="PROSITE" id="PS00678">
    <property type="entry name" value="WD_REPEATS_1"/>
    <property type="match status" value="3"/>
</dbReference>
<dbReference type="RefSeq" id="XP_050468408.1">
    <property type="nucleotide sequence ID" value="XM_050612493.1"/>
</dbReference>
<keyword evidence="2 7" id="KW-0853">WD repeat</keyword>
<dbReference type="InterPro" id="IPR019775">
    <property type="entry name" value="WD40_repeat_CS"/>
</dbReference>
<feature type="repeat" description="WD" evidence="7">
    <location>
        <begin position="292"/>
        <end position="333"/>
    </location>
</feature>
<dbReference type="PANTHER" id="PTHR22847:SF637">
    <property type="entry name" value="WD REPEAT DOMAIN 5B"/>
    <property type="match status" value="1"/>
</dbReference>
<name>C8VHX7_EMENI</name>
<feature type="repeat" description="WD" evidence="7">
    <location>
        <begin position="375"/>
        <end position="416"/>
    </location>
</feature>
<gene>
    <name evidence="8" type="ORF">ANIA_10391</name>
</gene>
<evidence type="ECO:0000256" key="2">
    <source>
        <dbReference type="ARBA" id="ARBA00022574"/>
    </source>
</evidence>
<keyword evidence="9" id="KW-1185">Reference proteome</keyword>
<dbReference type="OMA" id="KQTHERT"/>
<dbReference type="InterPro" id="IPR015943">
    <property type="entry name" value="WD40/YVTN_repeat-like_dom_sf"/>
</dbReference>
<dbReference type="STRING" id="227321.C8VHX7"/>
<protein>
    <recommendedName>
        <fullName evidence="5">Mitochondrial division protein 1</fullName>
    </recommendedName>
</protein>
<evidence type="ECO:0000256" key="5">
    <source>
        <dbReference type="ARBA" id="ARBA00039789"/>
    </source>
</evidence>
<dbReference type="FunFam" id="2.130.10.10:FF:003633">
    <property type="entry name" value="WD repeat-containing protein 38"/>
    <property type="match status" value="1"/>
</dbReference>
<dbReference type="SUPFAM" id="SSF50978">
    <property type="entry name" value="WD40 repeat-like"/>
    <property type="match status" value="1"/>
</dbReference>
<dbReference type="CDD" id="cd00200">
    <property type="entry name" value="WD40"/>
    <property type="match status" value="1"/>
</dbReference>
<dbReference type="PROSITE" id="PS50082">
    <property type="entry name" value="WD_REPEATS_2"/>
    <property type="match status" value="6"/>
</dbReference>
<dbReference type="HOGENOM" id="CLU_472531_0_0_1"/>
<evidence type="ECO:0000256" key="3">
    <source>
        <dbReference type="ARBA" id="ARBA00022737"/>
    </source>
</evidence>
<dbReference type="OrthoDB" id="538223at2759"/>
<comment type="similarity">
    <text evidence="4">Belongs to the WD repeat MDV1/CAF4 family.</text>
</comment>
<dbReference type="Gene3D" id="2.130.10.10">
    <property type="entry name" value="YVTN repeat-like/Quinoprotein amine dehydrogenase"/>
    <property type="match status" value="2"/>
</dbReference>
<keyword evidence="3" id="KW-0677">Repeat</keyword>
<dbReference type="AlphaFoldDB" id="C8VHX7"/>
<feature type="repeat" description="WD" evidence="7">
    <location>
        <begin position="417"/>
        <end position="458"/>
    </location>
</feature>
<dbReference type="PRINTS" id="PR00320">
    <property type="entry name" value="GPROTEINBRPT"/>
</dbReference>
<reference evidence="9" key="2">
    <citation type="journal article" date="2009" name="Fungal Genet. Biol.">
        <title>The 2008 update of the Aspergillus nidulans genome annotation: a community effort.</title>
        <authorList>
            <person name="Wortman J.R."/>
            <person name="Gilsenan J.M."/>
            <person name="Joardar V."/>
            <person name="Deegan J."/>
            <person name="Clutterbuck J."/>
            <person name="Andersen M.R."/>
            <person name="Archer D."/>
            <person name="Bencina M."/>
            <person name="Braus G."/>
            <person name="Coutinho P."/>
            <person name="von Dohren H."/>
            <person name="Doonan J."/>
            <person name="Driessen A.J."/>
            <person name="Durek P."/>
            <person name="Espeso E."/>
            <person name="Fekete E."/>
            <person name="Flipphi M."/>
            <person name="Estrada C.G."/>
            <person name="Geysens S."/>
            <person name="Goldman G."/>
            <person name="de Groot P.W."/>
            <person name="Hansen K."/>
            <person name="Harris S.D."/>
            <person name="Heinekamp T."/>
            <person name="Helmstaedt K."/>
            <person name="Henrissat B."/>
            <person name="Hofmann G."/>
            <person name="Homan T."/>
            <person name="Horio T."/>
            <person name="Horiuchi H."/>
            <person name="James S."/>
            <person name="Jones M."/>
            <person name="Karaffa L."/>
            <person name="Karanyi Z."/>
            <person name="Kato M."/>
            <person name="Keller N."/>
            <person name="Kelly D.E."/>
            <person name="Kiel J.A."/>
            <person name="Kim J.M."/>
            <person name="van der Klei I.J."/>
            <person name="Klis F.M."/>
            <person name="Kovalchuk A."/>
            <person name="Krasevec N."/>
            <person name="Kubicek C.P."/>
            <person name="Liu B."/>
            <person name="Maccabe A."/>
            <person name="Meyer V."/>
            <person name="Mirabito P."/>
            <person name="Miskei M."/>
            <person name="Mos M."/>
            <person name="Mullins J."/>
            <person name="Nelson D.R."/>
            <person name="Nielsen J."/>
            <person name="Oakley B.R."/>
            <person name="Osmani S.A."/>
            <person name="Pakula T."/>
            <person name="Paszewski A."/>
            <person name="Paulsen I."/>
            <person name="Pilsyk S."/>
            <person name="Pocsi I."/>
            <person name="Punt P.J."/>
            <person name="Ram A.F."/>
            <person name="Ren Q."/>
            <person name="Robellet X."/>
            <person name="Robson G."/>
            <person name="Seiboth B."/>
            <person name="van Solingen P."/>
            <person name="Specht T."/>
            <person name="Sun J."/>
            <person name="Taheri-Talesh N."/>
            <person name="Takeshita N."/>
            <person name="Ussery D."/>
            <person name="vanKuyk P.A."/>
            <person name="Visser H."/>
            <person name="van de Vondervoort P.J."/>
            <person name="de Vries R.P."/>
            <person name="Walton J."/>
            <person name="Xiang X."/>
            <person name="Xiong Y."/>
            <person name="Zeng A.P."/>
            <person name="Brandt B.W."/>
            <person name="Cornell M.J."/>
            <person name="van den Hondel C.A."/>
            <person name="Visser J."/>
            <person name="Oliver S.G."/>
            <person name="Turner G."/>
        </authorList>
    </citation>
    <scope>GENOME REANNOTATION</scope>
    <source>
        <strain evidence="9">FGSC A4 / ATCC 38163 / CBS 112.46 / NRRL 194 / M139</strain>
    </source>
</reference>
<dbReference type="GeneID" id="74896379"/>
<dbReference type="InterPro" id="IPR001680">
    <property type="entry name" value="WD40_rpt"/>
</dbReference>
<evidence type="ECO:0000256" key="6">
    <source>
        <dbReference type="ARBA" id="ARBA00043913"/>
    </source>
</evidence>
<evidence type="ECO:0000256" key="1">
    <source>
        <dbReference type="ARBA" id="ARBA00004570"/>
    </source>
</evidence>
<evidence type="ECO:0000256" key="7">
    <source>
        <dbReference type="PROSITE-ProRule" id="PRU00221"/>
    </source>
</evidence>
<feature type="repeat" description="WD" evidence="7">
    <location>
        <begin position="459"/>
        <end position="500"/>
    </location>
</feature>
<dbReference type="PANTHER" id="PTHR22847">
    <property type="entry name" value="WD40 REPEAT PROTEIN"/>
    <property type="match status" value="1"/>
</dbReference>
<comment type="subcellular location">
    <subcellularLocation>
        <location evidence="1">Mitochondrion outer membrane</location>
        <topology evidence="1">Peripheral membrane protein</topology>
        <orientation evidence="1">Cytoplasmic side</orientation>
    </subcellularLocation>
</comment>
<sequence length="577" mass="64679">MANRSYYDQKMSTLRDLGTSWESCRRVLSTVTLAQRPLRLAELCVLSGLPQETQAKDIVALCDSFLTINEKDDSVDVDLPTKDYLINEARDEIYPSGVTGAHLSLFSRSLEAMSSTLRRNIYSLHHPGVSVDEDMLLIPEPDPLATIRYSCVHWISHFCDAYESDACHKHQIDPDNAKSVDNFLRSTTLYWLEVLSLIQETASALRSMWRLVLLLRRKSSDSDLLDLVRDSYRFFLQNISAIKCAPLQVYASALVFSPADSLIRKLFGKEEPNWIETKPDVANHWSPCLQALEGHEAAVLSVSYSHDSRLLASASDDRTVKIWDTETGSLQHTLEGHSDLVRSVIFSHDSRLLASASDSTVKIWDTGTGSLQHTLEGHRDWVRSVIFSHDSQLLASASDDSTVKIWDTGTGSLQHTLEGHRDWVRSVIFSHDSQLLASASDDSTVKIWDTGTGSLQHTLEGHRDWVRSVIFSHDSRLLASASDDRTVRIWDTEKGSHKHTLEGHSSLVTSVSFSHDSRLLASASNDQTVRIWDIEARSLQHTFDLDATIEAMRFDKATSLWIQVTVKASIRSAMGMA</sequence>
<comment type="function">
    <text evidence="6">Involved in mitochondrial fission. Acts as an adapter protein required to form mitochondrial fission complexes. Formation of these complexes is required to promote constriction and fission of the mitochondrial compartment at a late step in mitochondrial division.</text>
</comment>
<feature type="repeat" description="WD" evidence="7">
    <location>
        <begin position="501"/>
        <end position="542"/>
    </location>
</feature>
<dbReference type="Proteomes" id="UP000000560">
    <property type="component" value="Chromosome VI"/>
</dbReference>
<dbReference type="GO" id="GO:0005741">
    <property type="term" value="C:mitochondrial outer membrane"/>
    <property type="evidence" value="ECO:0007669"/>
    <property type="project" value="UniProtKB-SubCell"/>
</dbReference>
<dbReference type="InterPro" id="IPR020472">
    <property type="entry name" value="WD40_PAC1"/>
</dbReference>